<evidence type="ECO:0000313" key="2">
    <source>
        <dbReference type="Proteomes" id="UP000424527"/>
    </source>
</evidence>
<name>A0A6G0HJ32_LARCR</name>
<reference evidence="1 2" key="1">
    <citation type="submission" date="2019-07" db="EMBL/GenBank/DDBJ databases">
        <title>Chromosome genome assembly for large yellow croaker.</title>
        <authorList>
            <person name="Xiao S."/>
        </authorList>
    </citation>
    <scope>NUCLEOTIDE SEQUENCE [LARGE SCALE GENOMIC DNA]</scope>
    <source>
        <strain evidence="1">JMULYC20181020</strain>
        <tissue evidence="1">Muscle</tissue>
    </source>
</reference>
<sequence>MKHQKTLGLMPWDPFVTTYSSDYKPFNERHPEVTRWEPRTEAKAAPAFINPPQTDRETWPIFRRYFYKTANDAYGSQCCSHVNTHSHIPPCCSPFPAFLPTFATSISETGVFGSTRTKEAGVARGIGPLLGEEKGQLHYVFGGKTNVLEQQEPKDKIDILYEEGVIVMASHVGPACCKDILRSVCREAGLLHFPVASSSLITVNDADSWGNSAFQSGLRPAFGLKTSNYLQPPSSSQCSCCAWKPECPNSYCFKMQTSPPPGIPLGSTQSLSHVQPAGYRAEPCRTPWQTEYQASYAAGWAQP</sequence>
<gene>
    <name evidence="1" type="ORF">D5F01_LYC22568</name>
</gene>
<dbReference type="EMBL" id="REGW02000023">
    <property type="protein sequence ID" value="KAE8278986.1"/>
    <property type="molecule type" value="Genomic_DNA"/>
</dbReference>
<protein>
    <submittedName>
        <fullName evidence="1">Uncharacterized protein</fullName>
    </submittedName>
</protein>
<keyword evidence="2" id="KW-1185">Reference proteome</keyword>
<dbReference type="Proteomes" id="UP000424527">
    <property type="component" value="Unassembled WGS sequence"/>
</dbReference>
<comment type="caution">
    <text evidence="1">The sequence shown here is derived from an EMBL/GenBank/DDBJ whole genome shotgun (WGS) entry which is preliminary data.</text>
</comment>
<proteinExistence type="predicted"/>
<organism evidence="1 2">
    <name type="scientific">Larimichthys crocea</name>
    <name type="common">Large yellow croaker</name>
    <name type="synonym">Pseudosciaena crocea</name>
    <dbReference type="NCBI Taxonomy" id="215358"/>
    <lineage>
        <taxon>Eukaryota</taxon>
        <taxon>Metazoa</taxon>
        <taxon>Chordata</taxon>
        <taxon>Craniata</taxon>
        <taxon>Vertebrata</taxon>
        <taxon>Euteleostomi</taxon>
        <taxon>Actinopterygii</taxon>
        <taxon>Neopterygii</taxon>
        <taxon>Teleostei</taxon>
        <taxon>Neoteleostei</taxon>
        <taxon>Acanthomorphata</taxon>
        <taxon>Eupercaria</taxon>
        <taxon>Sciaenidae</taxon>
        <taxon>Larimichthys</taxon>
    </lineage>
</organism>
<dbReference type="AlphaFoldDB" id="A0A6G0HJ32"/>
<accession>A0A6G0HJ32</accession>
<evidence type="ECO:0000313" key="1">
    <source>
        <dbReference type="EMBL" id="KAE8278986.1"/>
    </source>
</evidence>